<accession>A0AC35G221</accession>
<dbReference type="Proteomes" id="UP000887580">
    <property type="component" value="Unplaced"/>
</dbReference>
<name>A0AC35G221_9BILA</name>
<reference evidence="2" key="1">
    <citation type="submission" date="2022-11" db="UniProtKB">
        <authorList>
            <consortium name="WormBaseParasite"/>
        </authorList>
    </citation>
    <scope>IDENTIFICATION</scope>
</reference>
<sequence length="116" mass="13430">MDLFYSKLFRCNVKDVLFGNLTFKSSDIKILASKAESCTFSVIFVKDNNGIEIPFHKLFELLPQIKWLHLKGYPLIPSISRDTVYELIKIQHFQNIKELVLEGVPNGFEIEAFNSF</sequence>
<evidence type="ECO:0000313" key="1">
    <source>
        <dbReference type="Proteomes" id="UP000887580"/>
    </source>
</evidence>
<proteinExistence type="predicted"/>
<dbReference type="WBParaSite" id="PS1159_v2.g22607.t1">
    <property type="protein sequence ID" value="PS1159_v2.g22607.t1"/>
    <property type="gene ID" value="PS1159_v2.g22607"/>
</dbReference>
<evidence type="ECO:0000313" key="2">
    <source>
        <dbReference type="WBParaSite" id="PS1159_v2.g22607.t1"/>
    </source>
</evidence>
<organism evidence="1 2">
    <name type="scientific">Panagrolaimus sp. PS1159</name>
    <dbReference type="NCBI Taxonomy" id="55785"/>
    <lineage>
        <taxon>Eukaryota</taxon>
        <taxon>Metazoa</taxon>
        <taxon>Ecdysozoa</taxon>
        <taxon>Nematoda</taxon>
        <taxon>Chromadorea</taxon>
        <taxon>Rhabditida</taxon>
        <taxon>Tylenchina</taxon>
        <taxon>Panagrolaimomorpha</taxon>
        <taxon>Panagrolaimoidea</taxon>
        <taxon>Panagrolaimidae</taxon>
        <taxon>Panagrolaimus</taxon>
    </lineage>
</organism>
<protein>
    <submittedName>
        <fullName evidence="2">Uncharacterized protein</fullName>
    </submittedName>
</protein>